<reference evidence="1 3" key="1">
    <citation type="journal article" date="2020" name="Stud. Mycol.">
        <title>101 Dothideomycetes genomes: a test case for predicting lifestyles and emergence of pathogens.</title>
        <authorList>
            <person name="Haridas S."/>
            <person name="Albert R."/>
            <person name="Binder M."/>
            <person name="Bloem J."/>
            <person name="Labutti K."/>
            <person name="Salamov A."/>
            <person name="Andreopoulos B."/>
            <person name="Baker S."/>
            <person name="Barry K."/>
            <person name="Bills G."/>
            <person name="Bluhm B."/>
            <person name="Cannon C."/>
            <person name="Castanera R."/>
            <person name="Culley D."/>
            <person name="Daum C."/>
            <person name="Ezra D."/>
            <person name="Gonzalez J."/>
            <person name="Henrissat B."/>
            <person name="Kuo A."/>
            <person name="Liang C."/>
            <person name="Lipzen A."/>
            <person name="Lutzoni F."/>
            <person name="Magnuson J."/>
            <person name="Mondo S."/>
            <person name="Nolan M."/>
            <person name="Ohm R."/>
            <person name="Pangilinan J."/>
            <person name="Park H.-J."/>
            <person name="Ramirez L."/>
            <person name="Alfaro M."/>
            <person name="Sun H."/>
            <person name="Tritt A."/>
            <person name="Yoshinaga Y."/>
            <person name="Zwiers L.-H."/>
            <person name="Turgeon B."/>
            <person name="Goodwin S."/>
            <person name="Spatafora J."/>
            <person name="Crous P."/>
            <person name="Grigoriev I."/>
        </authorList>
    </citation>
    <scope>NUCLEOTIDE SEQUENCE</scope>
    <source>
        <strain evidence="1 3">CBS 304.34</strain>
    </source>
</reference>
<name>A0A6A6Z7U6_9PEZI</name>
<accession>A0A6A6Z7U6</accession>
<organism evidence="1">
    <name type="scientific">Mytilinidion resinicola</name>
    <dbReference type="NCBI Taxonomy" id="574789"/>
    <lineage>
        <taxon>Eukaryota</taxon>
        <taxon>Fungi</taxon>
        <taxon>Dikarya</taxon>
        <taxon>Ascomycota</taxon>
        <taxon>Pezizomycotina</taxon>
        <taxon>Dothideomycetes</taxon>
        <taxon>Pleosporomycetidae</taxon>
        <taxon>Mytilinidiales</taxon>
        <taxon>Mytilinidiaceae</taxon>
        <taxon>Mytilinidion</taxon>
    </lineage>
</organism>
<proteinExistence type="predicted"/>
<dbReference type="Proteomes" id="UP000504636">
    <property type="component" value="Unplaced"/>
</dbReference>
<gene>
    <name evidence="1 3" type="ORF">BDZ99DRAFT_514939</name>
</gene>
<dbReference type="RefSeq" id="XP_033583309.1">
    <property type="nucleotide sequence ID" value="XM_033724925.1"/>
</dbReference>
<dbReference type="GeneID" id="54465818"/>
<reference evidence="3" key="2">
    <citation type="submission" date="2020-04" db="EMBL/GenBank/DDBJ databases">
        <authorList>
            <consortium name="NCBI Genome Project"/>
        </authorList>
    </citation>
    <scope>NUCLEOTIDE SEQUENCE</scope>
    <source>
        <strain evidence="3">CBS 304.34</strain>
    </source>
</reference>
<evidence type="ECO:0000313" key="2">
    <source>
        <dbReference type="Proteomes" id="UP000504636"/>
    </source>
</evidence>
<protein>
    <submittedName>
        <fullName evidence="1 3">Uncharacterized protein</fullName>
    </submittedName>
</protein>
<dbReference type="AlphaFoldDB" id="A0A6A6Z7U6"/>
<keyword evidence="2" id="KW-1185">Reference proteome</keyword>
<sequence length="201" mass="21359">MRAGPLAIAHRAGLVASWRPGVKDAKRPSWARHTCRLAHSLLAPAVTVEVLHTAAISNASAGVSNASAGVSNASAGVRAQAQQAHRRAHSAFQASDIKFWAPGVPRYPTIPTSSFFDTASHDARAGGDARRQLAASVHKEKATPEPPSIVADLAPSPNLISTAWRAGLHVRTRYLAPFVSILRPPFVMLSSRRPDRAPLPL</sequence>
<dbReference type="EMBL" id="MU003693">
    <property type="protein sequence ID" value="KAF2816345.1"/>
    <property type="molecule type" value="Genomic_DNA"/>
</dbReference>
<reference evidence="3" key="3">
    <citation type="submission" date="2025-04" db="UniProtKB">
        <authorList>
            <consortium name="RefSeq"/>
        </authorList>
    </citation>
    <scope>IDENTIFICATION</scope>
    <source>
        <strain evidence="3">CBS 304.34</strain>
    </source>
</reference>
<evidence type="ECO:0000313" key="3">
    <source>
        <dbReference type="RefSeq" id="XP_033583309.1"/>
    </source>
</evidence>
<evidence type="ECO:0000313" key="1">
    <source>
        <dbReference type="EMBL" id="KAF2816345.1"/>
    </source>
</evidence>